<reference evidence="2" key="1">
    <citation type="submission" date="2020-01" db="EMBL/GenBank/DDBJ databases">
        <title>Insect and environment-associated Actinomycetes.</title>
        <authorList>
            <person name="Currrie C."/>
            <person name="Chevrette M."/>
            <person name="Carlson C."/>
            <person name="Stubbendieck R."/>
            <person name="Wendt-Pienkowski E."/>
        </authorList>
    </citation>
    <scope>NUCLEOTIDE SEQUENCE</scope>
    <source>
        <strain evidence="2">SID7499</strain>
    </source>
</reference>
<name>A0A6G3X320_9ACTN</name>
<proteinExistence type="predicted"/>
<sequence length="148" mass="14898">MEPISVGLLAALAGGVGGEAGRQAWAGLSALVRRPFQRGRGIAQAAVVGSGEAELTALGQEPTDAVHAQALSAALALRAAADAEFHAALQQWHTQAQLARTGEGDVHNTISGGTQHGPVLQGRDFSGISLITPPPPATPGDCTSPPQS</sequence>
<protein>
    <submittedName>
        <fullName evidence="2">Uncharacterized protein</fullName>
    </submittedName>
</protein>
<accession>A0A6G3X320</accession>
<comment type="caution">
    <text evidence="2">The sequence shown here is derived from an EMBL/GenBank/DDBJ whole genome shotgun (WGS) entry which is preliminary data.</text>
</comment>
<evidence type="ECO:0000256" key="1">
    <source>
        <dbReference type="SAM" id="MobiDB-lite"/>
    </source>
</evidence>
<feature type="region of interest" description="Disordered" evidence="1">
    <location>
        <begin position="110"/>
        <end position="148"/>
    </location>
</feature>
<organism evidence="2">
    <name type="scientific">Streptomyces sp. SID7499</name>
    <dbReference type="NCBI Taxonomy" id="2706086"/>
    <lineage>
        <taxon>Bacteria</taxon>
        <taxon>Bacillati</taxon>
        <taxon>Actinomycetota</taxon>
        <taxon>Actinomycetes</taxon>
        <taxon>Kitasatosporales</taxon>
        <taxon>Streptomycetaceae</taxon>
        <taxon>Streptomyces</taxon>
    </lineage>
</organism>
<dbReference type="EMBL" id="JAAGMN010003907">
    <property type="protein sequence ID" value="NEE12084.1"/>
    <property type="molecule type" value="Genomic_DNA"/>
</dbReference>
<gene>
    <name evidence="2" type="ORF">G3M58_37215</name>
</gene>
<dbReference type="AlphaFoldDB" id="A0A6G3X320"/>
<evidence type="ECO:0000313" key="2">
    <source>
        <dbReference type="EMBL" id="NEE12084.1"/>
    </source>
</evidence>